<sequence length="295" mass="32324">MEDLYSIHPGISRAGATSEASAVAGSPPAPAPPPPPPADLTELVKAQIAGHPRYPTLLSAYIECRKVGAPPEVAALLEEIGRERCAAASAAGEVGLDPELDEFMDAYCRVLERYKEELTRPFDEAASFLSSVRTQLTSLCGGAASLSDEMVGSSEDEPCSGDTDATDLGQEHSSRLADRELKEMLLKKYSGCLSRLRSEFLKKRKKGKLPKDARSALMDWWNTHYRWPYPTEEDKVRLAAMTGLDPKQINNWFINQRKRHWKPSEDMRFALMEGVNGGGSSSGTTLYFDTGTIGP</sequence>
<evidence type="ECO:0000313" key="10">
    <source>
        <dbReference type="EMBL" id="TVU18041.1"/>
    </source>
</evidence>
<keyword evidence="4 5" id="KW-0539">Nucleus</keyword>
<name>A0A5J9U4K7_9POAL</name>
<dbReference type="GO" id="GO:0005634">
    <property type="term" value="C:nucleus"/>
    <property type="evidence" value="ECO:0007669"/>
    <property type="project" value="UniProtKB-SubCell"/>
</dbReference>
<evidence type="ECO:0000256" key="1">
    <source>
        <dbReference type="ARBA" id="ARBA00004123"/>
    </source>
</evidence>
<feature type="compositionally biased region" description="Pro residues" evidence="7">
    <location>
        <begin position="27"/>
        <end position="37"/>
    </location>
</feature>
<dbReference type="GO" id="GO:0003677">
    <property type="term" value="F:DNA binding"/>
    <property type="evidence" value="ECO:0007669"/>
    <property type="project" value="UniProtKB-UniRule"/>
</dbReference>
<comment type="caution">
    <text evidence="10">The sequence shown here is derived from an EMBL/GenBank/DDBJ whole genome shotgun (WGS) entry which is preliminary data.</text>
</comment>
<dbReference type="InterPro" id="IPR017970">
    <property type="entry name" value="Homeobox_CS"/>
</dbReference>
<dbReference type="AlphaFoldDB" id="A0A5J9U4K7"/>
<evidence type="ECO:0000256" key="7">
    <source>
        <dbReference type="SAM" id="MobiDB-lite"/>
    </source>
</evidence>
<dbReference type="InterPro" id="IPR009057">
    <property type="entry name" value="Homeodomain-like_sf"/>
</dbReference>
<accession>A0A5J9U4K7</accession>
<evidence type="ECO:0000256" key="5">
    <source>
        <dbReference type="PROSITE-ProRule" id="PRU00108"/>
    </source>
</evidence>
<dbReference type="Proteomes" id="UP000324897">
    <property type="component" value="Chromosome 7"/>
</dbReference>
<dbReference type="SMART" id="SM01256">
    <property type="entry name" value="KNOX2"/>
    <property type="match status" value="1"/>
</dbReference>
<comment type="similarity">
    <text evidence="6">Belongs to the TALE/KNOX homeobox family.</text>
</comment>
<comment type="subcellular location">
    <subcellularLocation>
        <location evidence="1 5">Nucleus</location>
    </subcellularLocation>
</comment>
<dbReference type="Gene3D" id="1.10.10.60">
    <property type="entry name" value="Homeodomain-like"/>
    <property type="match status" value="1"/>
</dbReference>
<keyword evidence="2 5" id="KW-0238">DNA-binding</keyword>
<dbReference type="Pfam" id="PF03791">
    <property type="entry name" value="KNOX2"/>
    <property type="match status" value="1"/>
</dbReference>
<dbReference type="InterPro" id="IPR001356">
    <property type="entry name" value="HD"/>
</dbReference>
<evidence type="ECO:0000256" key="4">
    <source>
        <dbReference type="ARBA" id="ARBA00023242"/>
    </source>
</evidence>
<evidence type="ECO:0000313" key="11">
    <source>
        <dbReference type="Proteomes" id="UP000324897"/>
    </source>
</evidence>
<dbReference type="EMBL" id="RWGY01000029">
    <property type="protein sequence ID" value="TVU18041.1"/>
    <property type="molecule type" value="Genomic_DNA"/>
</dbReference>
<proteinExistence type="inferred from homology"/>
<gene>
    <name evidence="10" type="ORF">EJB05_34108</name>
</gene>
<dbReference type="InterPro" id="IPR008422">
    <property type="entry name" value="KN_HD"/>
</dbReference>
<dbReference type="SMART" id="SM01188">
    <property type="entry name" value="ELK"/>
    <property type="match status" value="1"/>
</dbReference>
<reference evidence="10 11" key="1">
    <citation type="journal article" date="2019" name="Sci. Rep.">
        <title>A high-quality genome of Eragrostis curvula grass provides insights into Poaceae evolution and supports new strategies to enhance forage quality.</title>
        <authorList>
            <person name="Carballo J."/>
            <person name="Santos B.A.C.M."/>
            <person name="Zappacosta D."/>
            <person name="Garbus I."/>
            <person name="Selva J.P."/>
            <person name="Gallo C.A."/>
            <person name="Diaz A."/>
            <person name="Albertini E."/>
            <person name="Caccamo M."/>
            <person name="Echenique V."/>
        </authorList>
    </citation>
    <scope>NUCLEOTIDE SEQUENCE [LARGE SCALE GENOMIC DNA]</scope>
    <source>
        <strain evidence="11">cv. Victoria</strain>
        <tissue evidence="10">Leaf</tissue>
    </source>
</reference>
<feature type="domain" description="ELK" evidence="9">
    <location>
        <begin position="180"/>
        <end position="200"/>
    </location>
</feature>
<evidence type="ECO:0000256" key="2">
    <source>
        <dbReference type="ARBA" id="ARBA00023125"/>
    </source>
</evidence>
<feature type="DNA-binding region" description="Homeobox; TALE-type" evidence="5">
    <location>
        <begin position="201"/>
        <end position="264"/>
    </location>
</feature>
<evidence type="ECO:0000259" key="8">
    <source>
        <dbReference type="PROSITE" id="PS50071"/>
    </source>
</evidence>
<dbReference type="Pfam" id="PF03790">
    <property type="entry name" value="KNOX1"/>
    <property type="match status" value="1"/>
</dbReference>
<dbReference type="OrthoDB" id="10056939at2759"/>
<evidence type="ECO:0000256" key="6">
    <source>
        <dbReference type="PROSITE-ProRule" id="PRU00559"/>
    </source>
</evidence>
<dbReference type="InterPro" id="IPR050224">
    <property type="entry name" value="TALE_homeobox"/>
</dbReference>
<dbReference type="Pfam" id="PF05920">
    <property type="entry name" value="Homeobox_KN"/>
    <property type="match status" value="1"/>
</dbReference>
<dbReference type="SMART" id="SM01255">
    <property type="entry name" value="KNOX1"/>
    <property type="match status" value="1"/>
</dbReference>
<dbReference type="InterPro" id="IPR005540">
    <property type="entry name" value="KNOX1"/>
</dbReference>
<dbReference type="CDD" id="cd00086">
    <property type="entry name" value="homeodomain"/>
    <property type="match status" value="1"/>
</dbReference>
<feature type="domain" description="Homeobox" evidence="8">
    <location>
        <begin position="200"/>
        <end position="263"/>
    </location>
</feature>
<evidence type="ECO:0000256" key="3">
    <source>
        <dbReference type="ARBA" id="ARBA00023155"/>
    </source>
</evidence>
<dbReference type="PROSITE" id="PS00027">
    <property type="entry name" value="HOMEOBOX_1"/>
    <property type="match status" value="1"/>
</dbReference>
<organism evidence="10 11">
    <name type="scientific">Eragrostis curvula</name>
    <name type="common">weeping love grass</name>
    <dbReference type="NCBI Taxonomy" id="38414"/>
    <lineage>
        <taxon>Eukaryota</taxon>
        <taxon>Viridiplantae</taxon>
        <taxon>Streptophyta</taxon>
        <taxon>Embryophyta</taxon>
        <taxon>Tracheophyta</taxon>
        <taxon>Spermatophyta</taxon>
        <taxon>Magnoliopsida</taxon>
        <taxon>Liliopsida</taxon>
        <taxon>Poales</taxon>
        <taxon>Poaceae</taxon>
        <taxon>PACMAD clade</taxon>
        <taxon>Chloridoideae</taxon>
        <taxon>Eragrostideae</taxon>
        <taxon>Eragrostidinae</taxon>
        <taxon>Eragrostis</taxon>
    </lineage>
</organism>
<dbReference type="InterPro" id="IPR005541">
    <property type="entry name" value="KNOX2"/>
</dbReference>
<evidence type="ECO:0000259" key="9">
    <source>
        <dbReference type="PROSITE" id="PS51213"/>
    </source>
</evidence>
<evidence type="ECO:0008006" key="12">
    <source>
        <dbReference type="Google" id="ProtNLM"/>
    </source>
</evidence>
<dbReference type="GO" id="GO:0000981">
    <property type="term" value="F:DNA-binding transcription factor activity, RNA polymerase II-specific"/>
    <property type="evidence" value="ECO:0007669"/>
    <property type="project" value="InterPro"/>
</dbReference>
<keyword evidence="3 5" id="KW-0371">Homeobox</keyword>
<keyword evidence="11" id="KW-1185">Reference proteome</keyword>
<feature type="region of interest" description="Disordered" evidence="7">
    <location>
        <begin position="16"/>
        <end position="37"/>
    </location>
</feature>
<feature type="region of interest" description="Disordered" evidence="7">
    <location>
        <begin position="149"/>
        <end position="173"/>
    </location>
</feature>
<dbReference type="Pfam" id="PF03789">
    <property type="entry name" value="ELK"/>
    <property type="match status" value="1"/>
</dbReference>
<dbReference type="SUPFAM" id="SSF46689">
    <property type="entry name" value="Homeodomain-like"/>
    <property type="match status" value="1"/>
</dbReference>
<dbReference type="PROSITE" id="PS51213">
    <property type="entry name" value="ELK"/>
    <property type="match status" value="1"/>
</dbReference>
<protein>
    <recommendedName>
        <fullName evidence="12">Homeobox domain-containing protein</fullName>
    </recommendedName>
</protein>
<dbReference type="PANTHER" id="PTHR11850">
    <property type="entry name" value="HOMEOBOX PROTEIN TRANSCRIPTION FACTORS"/>
    <property type="match status" value="1"/>
</dbReference>
<dbReference type="InterPro" id="IPR005539">
    <property type="entry name" value="ELK_dom"/>
</dbReference>
<dbReference type="SMART" id="SM00389">
    <property type="entry name" value="HOX"/>
    <property type="match status" value="1"/>
</dbReference>
<dbReference type="Gramene" id="TVU18041">
    <property type="protein sequence ID" value="TVU18041"/>
    <property type="gene ID" value="EJB05_34108"/>
</dbReference>
<dbReference type="PROSITE" id="PS50071">
    <property type="entry name" value="HOMEOBOX_2"/>
    <property type="match status" value="1"/>
</dbReference>